<evidence type="ECO:0000313" key="1">
    <source>
        <dbReference type="EMBL" id="JAH31563.1"/>
    </source>
</evidence>
<accession>A0A0E9RTG6</accession>
<organism evidence="1">
    <name type="scientific">Anguilla anguilla</name>
    <name type="common">European freshwater eel</name>
    <name type="synonym">Muraena anguilla</name>
    <dbReference type="NCBI Taxonomy" id="7936"/>
    <lineage>
        <taxon>Eukaryota</taxon>
        <taxon>Metazoa</taxon>
        <taxon>Chordata</taxon>
        <taxon>Craniata</taxon>
        <taxon>Vertebrata</taxon>
        <taxon>Euteleostomi</taxon>
        <taxon>Actinopterygii</taxon>
        <taxon>Neopterygii</taxon>
        <taxon>Teleostei</taxon>
        <taxon>Anguilliformes</taxon>
        <taxon>Anguillidae</taxon>
        <taxon>Anguilla</taxon>
    </lineage>
</organism>
<sequence length="38" mass="4536">MYSFKIIRNVCFLNILHHTQKLFGPYGKTEMLFCKLSL</sequence>
<protein>
    <submittedName>
        <fullName evidence="1">Uncharacterized protein</fullName>
    </submittedName>
</protein>
<reference evidence="1" key="1">
    <citation type="submission" date="2014-11" db="EMBL/GenBank/DDBJ databases">
        <authorList>
            <person name="Amaro Gonzalez C."/>
        </authorList>
    </citation>
    <scope>NUCLEOTIDE SEQUENCE</scope>
</reference>
<dbReference type="AlphaFoldDB" id="A0A0E9RTG6"/>
<name>A0A0E9RTG6_ANGAN</name>
<reference evidence="1" key="2">
    <citation type="journal article" date="2015" name="Fish Shellfish Immunol.">
        <title>Early steps in the European eel (Anguilla anguilla)-Vibrio vulnificus interaction in the gills: Role of the RtxA13 toxin.</title>
        <authorList>
            <person name="Callol A."/>
            <person name="Pajuelo D."/>
            <person name="Ebbesson L."/>
            <person name="Teles M."/>
            <person name="MacKenzie S."/>
            <person name="Amaro C."/>
        </authorList>
    </citation>
    <scope>NUCLEOTIDE SEQUENCE</scope>
</reference>
<dbReference type="EMBL" id="GBXM01077014">
    <property type="protein sequence ID" value="JAH31563.1"/>
    <property type="molecule type" value="Transcribed_RNA"/>
</dbReference>
<proteinExistence type="predicted"/>